<organism evidence="2 3">
    <name type="scientific">Bryocella elongata</name>
    <dbReference type="NCBI Taxonomy" id="863522"/>
    <lineage>
        <taxon>Bacteria</taxon>
        <taxon>Pseudomonadati</taxon>
        <taxon>Acidobacteriota</taxon>
        <taxon>Terriglobia</taxon>
        <taxon>Terriglobales</taxon>
        <taxon>Acidobacteriaceae</taxon>
        <taxon>Bryocella</taxon>
    </lineage>
</organism>
<dbReference type="AlphaFoldDB" id="A0A1H5ZN65"/>
<dbReference type="OrthoDB" id="120156at2"/>
<proteinExistence type="predicted"/>
<dbReference type="PROSITE" id="PS51257">
    <property type="entry name" value="PROKAR_LIPOPROTEIN"/>
    <property type="match status" value="1"/>
</dbReference>
<dbReference type="Proteomes" id="UP000236728">
    <property type="component" value="Unassembled WGS sequence"/>
</dbReference>
<feature type="signal peptide" evidence="1">
    <location>
        <begin position="1"/>
        <end position="22"/>
    </location>
</feature>
<sequence length="177" mass="19071">MKLFAITLMLLAVACSPMTARAQRSHKDLAALWRTATADELAEVLPARAPVLQERIETEATANSGITDTHGRVIAVTVLITAGYAAHGKYSQYLVAGAPVEFGASVALKPGAYLLGWTRDEAGLHVSFYEAANGNLIGSVEALPSNPPLRVVPVRLWPPVQRSILQIGRFVIPYELR</sequence>
<reference evidence="2 3" key="1">
    <citation type="submission" date="2016-10" db="EMBL/GenBank/DDBJ databases">
        <authorList>
            <person name="de Groot N.N."/>
        </authorList>
    </citation>
    <scope>NUCLEOTIDE SEQUENCE [LARGE SCALE GENOMIC DNA]</scope>
    <source>
        <strain evidence="2 3">DSM 22489</strain>
    </source>
</reference>
<feature type="chain" id="PRO_5009291737" evidence="1">
    <location>
        <begin position="23"/>
        <end position="177"/>
    </location>
</feature>
<dbReference type="RefSeq" id="WP_103933601.1">
    <property type="nucleotide sequence ID" value="NZ_FNVA01000004.1"/>
</dbReference>
<keyword evidence="1" id="KW-0732">Signal</keyword>
<gene>
    <name evidence="2" type="ORF">SAMN05421819_2733</name>
</gene>
<protein>
    <submittedName>
        <fullName evidence="2">Uncharacterized protein</fullName>
    </submittedName>
</protein>
<dbReference type="EMBL" id="FNVA01000004">
    <property type="protein sequence ID" value="SEG37107.1"/>
    <property type="molecule type" value="Genomic_DNA"/>
</dbReference>
<evidence type="ECO:0000313" key="2">
    <source>
        <dbReference type="EMBL" id="SEG37107.1"/>
    </source>
</evidence>
<name>A0A1H5ZN65_9BACT</name>
<evidence type="ECO:0000256" key="1">
    <source>
        <dbReference type="SAM" id="SignalP"/>
    </source>
</evidence>
<evidence type="ECO:0000313" key="3">
    <source>
        <dbReference type="Proteomes" id="UP000236728"/>
    </source>
</evidence>
<accession>A0A1H5ZN65</accession>
<keyword evidence="3" id="KW-1185">Reference proteome</keyword>